<dbReference type="PANTHER" id="PTHR12015:SF186">
    <property type="entry name" value="C-C MOTIF CHEMOKINE 21-LIKE-RELATED"/>
    <property type="match status" value="1"/>
</dbReference>
<dbReference type="Gene3D" id="2.40.50.40">
    <property type="match status" value="1"/>
</dbReference>
<dbReference type="GO" id="GO:1902033">
    <property type="term" value="P:regulation of hematopoietic stem cell proliferation"/>
    <property type="evidence" value="ECO:0007669"/>
    <property type="project" value="Ensembl"/>
</dbReference>
<keyword evidence="2" id="KW-0472">Membrane</keyword>
<keyword evidence="2" id="KW-1133">Transmembrane helix</keyword>
<dbReference type="SMART" id="SM00199">
    <property type="entry name" value="SCY"/>
    <property type="match status" value="1"/>
</dbReference>
<dbReference type="Bgee" id="ENSELUG00000021813">
    <property type="expression patterns" value="Expressed in spleen and 14 other cell types or tissues"/>
</dbReference>
<dbReference type="AlphaFoldDB" id="A0A3P8Z241"/>
<dbReference type="GO" id="GO:0006955">
    <property type="term" value="P:immune response"/>
    <property type="evidence" value="ECO:0007669"/>
    <property type="project" value="InterPro"/>
</dbReference>
<keyword evidence="1" id="KW-0202">Cytokine</keyword>
<dbReference type="Ensembl" id="ENSELUT00000042448.3">
    <property type="protein sequence ID" value="ENSELUP00000022876.2"/>
    <property type="gene ID" value="ENSELUG00000021813.3"/>
</dbReference>
<feature type="domain" description="Chemokine interleukin-8-like" evidence="3">
    <location>
        <begin position="79"/>
        <end position="141"/>
    </location>
</feature>
<organism evidence="4 5">
    <name type="scientific">Esox lucius</name>
    <name type="common">Northern pike</name>
    <dbReference type="NCBI Taxonomy" id="8010"/>
    <lineage>
        <taxon>Eukaryota</taxon>
        <taxon>Metazoa</taxon>
        <taxon>Chordata</taxon>
        <taxon>Craniata</taxon>
        <taxon>Vertebrata</taxon>
        <taxon>Euteleostomi</taxon>
        <taxon>Actinopterygii</taxon>
        <taxon>Neopterygii</taxon>
        <taxon>Teleostei</taxon>
        <taxon>Protacanthopterygii</taxon>
        <taxon>Esociformes</taxon>
        <taxon>Esocidae</taxon>
        <taxon>Esox</taxon>
    </lineage>
</organism>
<dbReference type="GO" id="GO:0097535">
    <property type="term" value="P:lymphoid lineage cell migration into thymus"/>
    <property type="evidence" value="ECO:0007669"/>
    <property type="project" value="Ensembl"/>
</dbReference>
<dbReference type="InterPro" id="IPR001811">
    <property type="entry name" value="Chemokine_IL8-like_dom"/>
</dbReference>
<dbReference type="InParanoid" id="A0A3P8Z241"/>
<evidence type="ECO:0000256" key="1">
    <source>
        <dbReference type="ARBA" id="ARBA00022514"/>
    </source>
</evidence>
<dbReference type="SUPFAM" id="SSF54117">
    <property type="entry name" value="Interleukin 8-like chemokines"/>
    <property type="match status" value="1"/>
</dbReference>
<dbReference type="GO" id="GO:0005615">
    <property type="term" value="C:extracellular space"/>
    <property type="evidence" value="ECO:0007669"/>
    <property type="project" value="UniProtKB-KW"/>
</dbReference>
<evidence type="ECO:0000256" key="2">
    <source>
        <dbReference type="SAM" id="Phobius"/>
    </source>
</evidence>
<dbReference type="Proteomes" id="UP000265140">
    <property type="component" value="Chromosome 8"/>
</dbReference>
<feature type="transmembrane region" description="Helical" evidence="2">
    <location>
        <begin position="60"/>
        <end position="79"/>
    </location>
</feature>
<proteinExistence type="predicted"/>
<sequence>MNTYQNCRWGGLQNKAVPGKHNEDGVDVIKTDDFLRIYILALFLQWTSHYRISDTMRFQALFFLLLLACMYLSLAQGSFENCCLKHVAGLKKNMKRNVVSYRKQETDGGCNIKAIVFIMKKGKTACANPSEVWVQNLMDTVDKMKNTTAS</sequence>
<dbReference type="PANTHER" id="PTHR12015">
    <property type="entry name" value="SMALL INDUCIBLE CYTOKINE A"/>
    <property type="match status" value="1"/>
</dbReference>
<keyword evidence="5" id="KW-1185">Reference proteome</keyword>
<evidence type="ECO:0000259" key="3">
    <source>
        <dbReference type="SMART" id="SM00199"/>
    </source>
</evidence>
<evidence type="ECO:0000313" key="4">
    <source>
        <dbReference type="Ensembl" id="ENSELUP00000022876.2"/>
    </source>
</evidence>
<dbReference type="Pfam" id="PF00048">
    <property type="entry name" value="IL8"/>
    <property type="match status" value="1"/>
</dbReference>
<dbReference type="FunCoup" id="A0A3P8Z241">
    <property type="interactions" value="655"/>
</dbReference>
<dbReference type="GeneTree" id="ENSGT00900000141362"/>
<accession>A0A3P8Z241</accession>
<dbReference type="InterPro" id="IPR039809">
    <property type="entry name" value="Chemokine_b/g/d"/>
</dbReference>
<keyword evidence="2" id="KW-0812">Transmembrane</keyword>
<reference evidence="4" key="4">
    <citation type="submission" date="2025-09" db="UniProtKB">
        <authorList>
            <consortium name="Ensembl"/>
        </authorList>
    </citation>
    <scope>IDENTIFICATION</scope>
</reference>
<dbReference type="STRING" id="8010.ENSELUP00000022876"/>
<name>A0A3P8Z241_ESOLU</name>
<reference evidence="5" key="1">
    <citation type="journal article" date="2014" name="PLoS ONE">
        <title>The genome and linkage map of the northern pike (Esox lucius): conserved synteny revealed between the salmonid sister group and the Neoteleostei.</title>
        <authorList>
            <person name="Rondeau E.B."/>
            <person name="Minkley D.R."/>
            <person name="Leong J.S."/>
            <person name="Messmer A.M."/>
            <person name="Jantzen J.R."/>
            <person name="von Schalburg K.R."/>
            <person name="Lemon C."/>
            <person name="Bird N.H."/>
            <person name="Koop B.F."/>
        </authorList>
    </citation>
    <scope>NUCLEOTIDE SEQUENCE</scope>
</reference>
<evidence type="ECO:0000313" key="5">
    <source>
        <dbReference type="Proteomes" id="UP000265140"/>
    </source>
</evidence>
<dbReference type="InterPro" id="IPR036048">
    <property type="entry name" value="Interleukin_8-like_sf"/>
</dbReference>
<protein>
    <submittedName>
        <fullName evidence="4">Chemokine (C-C motif) ligand 25b</fullName>
    </submittedName>
</protein>
<reference evidence="4" key="2">
    <citation type="submission" date="2020-02" db="EMBL/GenBank/DDBJ databases">
        <title>Esox lucius (northern pike) genome, fEsoLuc1, primary haplotype.</title>
        <authorList>
            <person name="Myers G."/>
            <person name="Karagic N."/>
            <person name="Meyer A."/>
            <person name="Pippel M."/>
            <person name="Reichard M."/>
            <person name="Winkler S."/>
            <person name="Tracey A."/>
            <person name="Sims Y."/>
            <person name="Howe K."/>
            <person name="Rhie A."/>
            <person name="Formenti G."/>
            <person name="Durbin R."/>
            <person name="Fedrigo O."/>
            <person name="Jarvis E.D."/>
        </authorList>
    </citation>
    <scope>NUCLEOTIDE SEQUENCE [LARGE SCALE GENOMIC DNA]</scope>
</reference>
<dbReference type="GO" id="GO:2000471">
    <property type="term" value="P:regulation of hematopoietic stem cell migration"/>
    <property type="evidence" value="ECO:0007669"/>
    <property type="project" value="Ensembl"/>
</dbReference>
<dbReference type="CDD" id="cd00169">
    <property type="entry name" value="Chemokine"/>
    <property type="match status" value="1"/>
</dbReference>
<dbReference type="GO" id="GO:0008009">
    <property type="term" value="F:chemokine activity"/>
    <property type="evidence" value="ECO:0007669"/>
    <property type="project" value="Ensembl"/>
</dbReference>
<reference evidence="4" key="3">
    <citation type="submission" date="2025-08" db="UniProtKB">
        <authorList>
            <consortium name="Ensembl"/>
        </authorList>
    </citation>
    <scope>IDENTIFICATION</scope>
</reference>